<proteinExistence type="predicted"/>
<dbReference type="Pfam" id="PF09669">
    <property type="entry name" value="Phage_pRha"/>
    <property type="match status" value="1"/>
</dbReference>
<keyword evidence="2" id="KW-1185">Reference proteome</keyword>
<sequence>MNGLMNVSEAQTMSSREIAELTGKEHDNVRRDILKMAQELSLNFEEKVLPSNGGRR</sequence>
<reference evidence="1 2" key="1">
    <citation type="submission" date="2021-03" db="EMBL/GenBank/DDBJ databases">
        <title>Characterization and complete genome analysis of a novel phage JD01 infecting Salmonella enteritidis.</title>
        <authorList>
            <person name="Li Z."/>
            <person name="Zhao C."/>
            <person name="Jiang J."/>
            <person name="Xu C."/>
        </authorList>
    </citation>
    <scope>NUCLEOTIDE SEQUENCE [LARGE SCALE GENOMIC DNA]</scope>
</reference>
<dbReference type="RefSeq" id="YP_010746954.1">
    <property type="nucleotide sequence ID" value="NC_073189.1"/>
</dbReference>
<name>A0A8E6L5H8_9CAUD</name>
<protein>
    <recommendedName>
        <fullName evidence="3">DNA-binding protein</fullName>
    </recommendedName>
</protein>
<organism evidence="1 2">
    <name type="scientific">Salmonella phage JD01</name>
    <dbReference type="NCBI Taxonomy" id="2831178"/>
    <lineage>
        <taxon>Viruses</taxon>
        <taxon>Duplodnaviria</taxon>
        <taxon>Heunggongvirae</taxon>
        <taxon>Uroviricota</taxon>
        <taxon>Caudoviricetes</taxon>
        <taxon>Sarkviridae</taxon>
        <taxon>Guernseyvirinae</taxon>
        <taxon>Jerseyvirus</taxon>
        <taxon>Jerseyvirus JD01</taxon>
    </lineage>
</organism>
<dbReference type="GeneID" id="79713700"/>
<accession>A0A8E6L5H8</accession>
<dbReference type="EMBL" id="MW715619">
    <property type="protein sequence ID" value="QVQ56342.1"/>
    <property type="molecule type" value="Genomic_DNA"/>
</dbReference>
<dbReference type="InterPro" id="IPR014054">
    <property type="entry name" value="Phage_regulatory_Rha"/>
</dbReference>
<dbReference type="Proteomes" id="UP000676606">
    <property type="component" value="Segment"/>
</dbReference>
<evidence type="ECO:0008006" key="3">
    <source>
        <dbReference type="Google" id="ProtNLM"/>
    </source>
</evidence>
<evidence type="ECO:0000313" key="1">
    <source>
        <dbReference type="EMBL" id="QVQ56342.1"/>
    </source>
</evidence>
<dbReference type="KEGG" id="vg:79713700"/>
<evidence type="ECO:0000313" key="2">
    <source>
        <dbReference type="Proteomes" id="UP000676606"/>
    </source>
</evidence>